<keyword evidence="3" id="KW-1185">Reference proteome</keyword>
<name>A0AAV1AA20_VICFA</name>
<dbReference type="Proteomes" id="UP001157006">
    <property type="component" value="Chromosome 3"/>
</dbReference>
<dbReference type="AlphaFoldDB" id="A0AAV1AA20"/>
<proteinExistence type="predicted"/>
<protein>
    <submittedName>
        <fullName evidence="2">Uncharacterized protein</fullName>
    </submittedName>
</protein>
<evidence type="ECO:0000313" key="2">
    <source>
        <dbReference type="EMBL" id="CAI8606252.1"/>
    </source>
</evidence>
<sequence length="136" mass="15893">MVSFEASKLEEDAGEELRSVLCFFLGEFLSEILSVLNNCIPPSIRNQHRRQPLRHLNFVNEEALMLIIVDAKLSCSAVLMQLNEDACRSRCSNSCRLKRFKNREESDEEYAEEFFRESSRELGERPFERSNRKLKS</sequence>
<evidence type="ECO:0000313" key="3">
    <source>
        <dbReference type="Proteomes" id="UP001157006"/>
    </source>
</evidence>
<reference evidence="2 3" key="1">
    <citation type="submission" date="2023-01" db="EMBL/GenBank/DDBJ databases">
        <authorList>
            <person name="Kreplak J."/>
        </authorList>
    </citation>
    <scope>NUCLEOTIDE SEQUENCE [LARGE SCALE GENOMIC DNA]</scope>
</reference>
<accession>A0AAV1AA20</accession>
<dbReference type="EMBL" id="OX451738">
    <property type="protein sequence ID" value="CAI8606252.1"/>
    <property type="molecule type" value="Genomic_DNA"/>
</dbReference>
<evidence type="ECO:0000256" key="1">
    <source>
        <dbReference type="SAM" id="MobiDB-lite"/>
    </source>
</evidence>
<gene>
    <name evidence="2" type="ORF">VFH_III221000</name>
</gene>
<organism evidence="2 3">
    <name type="scientific">Vicia faba</name>
    <name type="common">Broad bean</name>
    <name type="synonym">Faba vulgaris</name>
    <dbReference type="NCBI Taxonomy" id="3906"/>
    <lineage>
        <taxon>Eukaryota</taxon>
        <taxon>Viridiplantae</taxon>
        <taxon>Streptophyta</taxon>
        <taxon>Embryophyta</taxon>
        <taxon>Tracheophyta</taxon>
        <taxon>Spermatophyta</taxon>
        <taxon>Magnoliopsida</taxon>
        <taxon>eudicotyledons</taxon>
        <taxon>Gunneridae</taxon>
        <taxon>Pentapetalae</taxon>
        <taxon>rosids</taxon>
        <taxon>fabids</taxon>
        <taxon>Fabales</taxon>
        <taxon>Fabaceae</taxon>
        <taxon>Papilionoideae</taxon>
        <taxon>50 kb inversion clade</taxon>
        <taxon>NPAAA clade</taxon>
        <taxon>Hologalegina</taxon>
        <taxon>IRL clade</taxon>
        <taxon>Fabeae</taxon>
        <taxon>Vicia</taxon>
    </lineage>
</organism>
<feature type="region of interest" description="Disordered" evidence="1">
    <location>
        <begin position="116"/>
        <end position="136"/>
    </location>
</feature>